<dbReference type="GO" id="GO:0006352">
    <property type="term" value="P:DNA-templated transcription initiation"/>
    <property type="evidence" value="ECO:0007669"/>
    <property type="project" value="InterPro"/>
</dbReference>
<proteinExistence type="predicted"/>
<evidence type="ECO:0000313" key="2">
    <source>
        <dbReference type="EMBL" id="QHF00635.1"/>
    </source>
</evidence>
<dbReference type="PROSITE" id="PS00716">
    <property type="entry name" value="SIGMA70_2"/>
    <property type="match status" value="1"/>
</dbReference>
<gene>
    <name evidence="2" type="ORF">PMA4326_029490</name>
</gene>
<feature type="domain" description="RNA polymerase sigma-70" evidence="1">
    <location>
        <begin position="491"/>
        <end position="517"/>
    </location>
</feature>
<dbReference type="EMBL" id="CP047261">
    <property type="protein sequence ID" value="QHF00635.1"/>
    <property type="molecule type" value="Genomic_DNA"/>
</dbReference>
<protein>
    <submittedName>
        <fullName evidence="2">RNA polymerase subunit sigma</fullName>
    </submittedName>
</protein>
<dbReference type="PANTHER" id="PTHR30603">
    <property type="entry name" value="RNA POLYMERASE SIGMA FACTOR RPO"/>
    <property type="match status" value="1"/>
</dbReference>
<dbReference type="SUPFAM" id="SSF88659">
    <property type="entry name" value="Sigma3 and sigma4 domains of RNA polymerase sigma factors"/>
    <property type="match status" value="1"/>
</dbReference>
<evidence type="ECO:0000313" key="3">
    <source>
        <dbReference type="Proteomes" id="UP000003811"/>
    </source>
</evidence>
<reference evidence="2 3" key="1">
    <citation type="journal article" date="2011" name="PLoS Pathog.">
        <title>Dynamic evolution of pathogenicity revealed by sequencing and comparative genomics of 19 Pseudomonas syringae isolates.</title>
        <authorList>
            <person name="Baltrus D.A."/>
            <person name="Nishimura M.T."/>
            <person name="Romanchuk A."/>
            <person name="Chang J.H."/>
            <person name="Mukhtar M.S."/>
            <person name="Cherkis K."/>
            <person name="Roach J."/>
            <person name="Grant S.R."/>
            <person name="Jones C.D."/>
            <person name="Dangl J.L."/>
        </authorList>
    </citation>
    <scope>NUCLEOTIDE SEQUENCE [LARGE SCALE GENOMIC DNA]</scope>
    <source>
        <strain evidence="2 3">ES4326</strain>
    </source>
</reference>
<dbReference type="PANTHER" id="PTHR30603:SF47">
    <property type="entry name" value="RNA POLYMERASE SIGMA FACTOR SIGD, CHLOROPLASTIC"/>
    <property type="match status" value="1"/>
</dbReference>
<dbReference type="Gene3D" id="1.10.10.10">
    <property type="entry name" value="Winged helix-like DNA-binding domain superfamily/Winged helix DNA-binding domain"/>
    <property type="match status" value="1"/>
</dbReference>
<name>A0A8T8CAX2_PSEYM</name>
<dbReference type="RefSeq" id="WP_099982855.1">
    <property type="nucleotide sequence ID" value="NZ_CP047261.1"/>
</dbReference>
<dbReference type="InterPro" id="IPR000943">
    <property type="entry name" value="RNA_pol_sigma70"/>
</dbReference>
<organism evidence="2 3">
    <name type="scientific">Pseudomonas syringae pv. maculicola str. ES4326</name>
    <dbReference type="NCBI Taxonomy" id="629265"/>
    <lineage>
        <taxon>Bacteria</taxon>
        <taxon>Pseudomonadati</taxon>
        <taxon>Pseudomonadota</taxon>
        <taxon>Gammaproteobacteria</taxon>
        <taxon>Pseudomonadales</taxon>
        <taxon>Pseudomonadaceae</taxon>
        <taxon>Pseudomonas</taxon>
    </lineage>
</organism>
<dbReference type="InterPro" id="IPR013324">
    <property type="entry name" value="RNA_pol_sigma_r3/r4-like"/>
</dbReference>
<dbReference type="SUPFAM" id="SSF88946">
    <property type="entry name" value="Sigma2 domain of RNA polymerase sigma factors"/>
    <property type="match status" value="1"/>
</dbReference>
<dbReference type="InterPro" id="IPR036388">
    <property type="entry name" value="WH-like_DNA-bd_sf"/>
</dbReference>
<dbReference type="Proteomes" id="UP000003811">
    <property type="component" value="Plasmid pPma4326F"/>
</dbReference>
<dbReference type="PRINTS" id="PR00046">
    <property type="entry name" value="SIGMA70FCT"/>
</dbReference>
<geneLocation type="plasmid" evidence="2 3">
    <name>pPma4326F</name>
</geneLocation>
<keyword evidence="2" id="KW-0614">Plasmid</keyword>
<dbReference type="InterPro" id="IPR050239">
    <property type="entry name" value="Sigma-70_RNA_pol_init_factors"/>
</dbReference>
<dbReference type="Pfam" id="PF04545">
    <property type="entry name" value="Sigma70_r4"/>
    <property type="match status" value="1"/>
</dbReference>
<dbReference type="InterPro" id="IPR013325">
    <property type="entry name" value="RNA_pol_sigma_r2"/>
</dbReference>
<dbReference type="GO" id="GO:0003700">
    <property type="term" value="F:DNA-binding transcription factor activity"/>
    <property type="evidence" value="ECO:0007669"/>
    <property type="project" value="InterPro"/>
</dbReference>
<dbReference type="AlphaFoldDB" id="A0A8T8CAX2"/>
<evidence type="ECO:0000259" key="1">
    <source>
        <dbReference type="PROSITE" id="PS00716"/>
    </source>
</evidence>
<dbReference type="Gene3D" id="1.10.601.10">
    <property type="entry name" value="RNA Polymerase Primary Sigma Factor"/>
    <property type="match status" value="1"/>
</dbReference>
<sequence>MMSNVSIQYAKQHQSPAEPRIGNGFTLPTQTPALPTLAGPKGLLSAQDEQALGFRILMGQVDLVRALAVDTSIVSTMVKEIWDAMGEKDKVDKAVALIYHEGVWLRVGTLPEGDYSEKEAHKAAKAIADQKFASLVRRKLNTIRTLISELRGYAAEGMDGTLFSTAVRDELRLKLAEIVPYDYILNRAADQFRVNCKELSGRTRDLIKFICDEVRISKIKVEGIISGNWTSPKLIPALLISGGYELKLFPPAAMKKLRLGITGRQQAILEAASAGEAPAIEILSAWSVFNRVDRDIEKCADIFTNANVRLVEQQIGRFRFADKEIARSAANMGLTRAVYRFAPEMGFRFSTIALTWINVSISRDLADQESIRLPEGMHKHRRMIANMLRDHPNVSIKTLAEATKLEQDVVRDLVHFAGGQRSIDTAFQGTDSSEADGLHELLADTNNDFISEIEDDSMRQFVESALGDVLTQREIFVLVNRFGMGDAREKTLAELSIEMKLSKERVRQLEIQALGKIRDSEFAETLFEMWGDM</sequence>
<dbReference type="InterPro" id="IPR007630">
    <property type="entry name" value="RNA_pol_sigma70_r4"/>
</dbReference>
<accession>A0A8T8CAX2</accession>